<proteinExistence type="inferred from homology"/>
<dbReference type="EMBL" id="VYYT01000058">
    <property type="protein sequence ID" value="KAK2773178.1"/>
    <property type="molecule type" value="Genomic_DNA"/>
</dbReference>
<gene>
    <name evidence="2" type="ORF">CKAH01_13596</name>
</gene>
<keyword evidence="3" id="KW-1185">Reference proteome</keyword>
<name>A0AAD9YS03_COLKA</name>
<dbReference type="InterPro" id="IPR036188">
    <property type="entry name" value="FAD/NAD-bd_sf"/>
</dbReference>
<sequence length="72" mass="7880">MEMNGTAAAPAPRDYVVTESPLGTARKLRVLMVGAGASGLNLARHMDLHMENFELAIYEKNSDVGGTWFENR</sequence>
<evidence type="ECO:0000313" key="2">
    <source>
        <dbReference type="EMBL" id="KAK2773178.1"/>
    </source>
</evidence>
<dbReference type="SUPFAM" id="SSF51905">
    <property type="entry name" value="FAD/NAD(P)-binding domain"/>
    <property type="match status" value="1"/>
</dbReference>
<dbReference type="AlphaFoldDB" id="A0AAD9YS03"/>
<dbReference type="Pfam" id="PF13450">
    <property type="entry name" value="NAD_binding_8"/>
    <property type="match status" value="1"/>
</dbReference>
<keyword evidence="2" id="KW-0503">Monooxygenase</keyword>
<dbReference type="GO" id="GO:0004497">
    <property type="term" value="F:monooxygenase activity"/>
    <property type="evidence" value="ECO:0007669"/>
    <property type="project" value="UniProtKB-KW"/>
</dbReference>
<evidence type="ECO:0000256" key="1">
    <source>
        <dbReference type="ARBA" id="ARBA00010139"/>
    </source>
</evidence>
<organism evidence="2 3">
    <name type="scientific">Colletotrichum kahawae</name>
    <name type="common">Coffee berry disease fungus</name>
    <dbReference type="NCBI Taxonomy" id="34407"/>
    <lineage>
        <taxon>Eukaryota</taxon>
        <taxon>Fungi</taxon>
        <taxon>Dikarya</taxon>
        <taxon>Ascomycota</taxon>
        <taxon>Pezizomycotina</taxon>
        <taxon>Sordariomycetes</taxon>
        <taxon>Hypocreomycetidae</taxon>
        <taxon>Glomerellales</taxon>
        <taxon>Glomerellaceae</taxon>
        <taxon>Colletotrichum</taxon>
        <taxon>Colletotrichum gloeosporioides species complex</taxon>
    </lineage>
</organism>
<dbReference type="InterPro" id="IPR051209">
    <property type="entry name" value="FAD-bind_Monooxygenase_sf"/>
</dbReference>
<dbReference type="Proteomes" id="UP001281614">
    <property type="component" value="Unassembled WGS sequence"/>
</dbReference>
<accession>A0AAD9YS03</accession>
<reference evidence="2" key="1">
    <citation type="submission" date="2023-02" db="EMBL/GenBank/DDBJ databases">
        <title>Colletotrichum kahawae CIFC_Que2 genome sequencing and assembly.</title>
        <authorList>
            <person name="Baroncelli R."/>
        </authorList>
    </citation>
    <scope>NUCLEOTIDE SEQUENCE</scope>
    <source>
        <strain evidence="2">CIFC_Que2</strain>
    </source>
</reference>
<dbReference type="Gene3D" id="3.50.50.60">
    <property type="entry name" value="FAD/NAD(P)-binding domain"/>
    <property type="match status" value="1"/>
</dbReference>
<protein>
    <submittedName>
        <fullName evidence="2">Steroid monooxygenase</fullName>
    </submittedName>
</protein>
<comment type="similarity">
    <text evidence="1">Belongs to the FAD-binding monooxygenase family.</text>
</comment>
<evidence type="ECO:0000313" key="3">
    <source>
        <dbReference type="Proteomes" id="UP001281614"/>
    </source>
</evidence>
<dbReference type="PANTHER" id="PTHR42877">
    <property type="entry name" value="L-ORNITHINE N(5)-MONOOXYGENASE-RELATED"/>
    <property type="match status" value="1"/>
</dbReference>
<dbReference type="PANTHER" id="PTHR42877:SF12">
    <property type="entry name" value="MONOOXYGENASE"/>
    <property type="match status" value="1"/>
</dbReference>
<keyword evidence="2" id="KW-0560">Oxidoreductase</keyword>
<comment type="caution">
    <text evidence="2">The sequence shown here is derived from an EMBL/GenBank/DDBJ whole genome shotgun (WGS) entry which is preliminary data.</text>
</comment>